<accession>A0A2P2PVJ8</accession>
<dbReference type="EMBL" id="GGEC01078280">
    <property type="protein sequence ID" value="MBX58764.1"/>
    <property type="molecule type" value="Transcribed_RNA"/>
</dbReference>
<organism evidence="1">
    <name type="scientific">Rhizophora mucronata</name>
    <name type="common">Asiatic mangrove</name>
    <dbReference type="NCBI Taxonomy" id="61149"/>
    <lineage>
        <taxon>Eukaryota</taxon>
        <taxon>Viridiplantae</taxon>
        <taxon>Streptophyta</taxon>
        <taxon>Embryophyta</taxon>
        <taxon>Tracheophyta</taxon>
        <taxon>Spermatophyta</taxon>
        <taxon>Magnoliopsida</taxon>
        <taxon>eudicotyledons</taxon>
        <taxon>Gunneridae</taxon>
        <taxon>Pentapetalae</taxon>
        <taxon>rosids</taxon>
        <taxon>fabids</taxon>
        <taxon>Malpighiales</taxon>
        <taxon>Rhizophoraceae</taxon>
        <taxon>Rhizophora</taxon>
    </lineage>
</organism>
<sequence>MLTQYLLCFISHIGSCLFCHCTTITGCMKICL</sequence>
<name>A0A2P2PVJ8_RHIMU</name>
<proteinExistence type="predicted"/>
<dbReference type="AlphaFoldDB" id="A0A2P2PVJ8"/>
<evidence type="ECO:0000313" key="1">
    <source>
        <dbReference type="EMBL" id="MBX58764.1"/>
    </source>
</evidence>
<protein>
    <submittedName>
        <fullName evidence="1">Uncharacterized protein</fullName>
    </submittedName>
</protein>
<reference evidence="1" key="1">
    <citation type="submission" date="2018-02" db="EMBL/GenBank/DDBJ databases">
        <title>Rhizophora mucronata_Transcriptome.</title>
        <authorList>
            <person name="Meera S.P."/>
            <person name="Sreeshan A."/>
            <person name="Augustine A."/>
        </authorList>
    </citation>
    <scope>NUCLEOTIDE SEQUENCE</scope>
    <source>
        <tissue evidence="1">Leaf</tissue>
    </source>
</reference>